<dbReference type="InterPro" id="IPR050565">
    <property type="entry name" value="LYPA1-2/EST-like"/>
</dbReference>
<keyword evidence="5" id="KW-1185">Reference proteome</keyword>
<reference evidence="4 5" key="1">
    <citation type="submission" date="2020-04" db="EMBL/GenBank/DDBJ databases">
        <title>Perkinsus chesapeaki whole genome sequence.</title>
        <authorList>
            <person name="Bogema D.R."/>
        </authorList>
    </citation>
    <scope>NUCLEOTIDE SEQUENCE [LARGE SCALE GENOMIC DNA]</scope>
    <source>
        <strain evidence="4">ATCC PRA-425</strain>
    </source>
</reference>
<gene>
    <name evidence="4" type="primary">LYPLA1_2</name>
    <name evidence="4" type="ORF">FOL47_004615</name>
</gene>
<evidence type="ECO:0000256" key="1">
    <source>
        <dbReference type="ARBA" id="ARBA00006499"/>
    </source>
</evidence>
<feature type="domain" description="Phospholipase/carboxylesterase/thioesterase" evidence="3">
    <location>
        <begin position="1"/>
        <end position="174"/>
    </location>
</feature>
<comment type="caution">
    <text evidence="4">The sequence shown here is derived from an EMBL/GenBank/DDBJ whole genome shotgun (WGS) entry which is preliminary data.</text>
</comment>
<dbReference type="EMBL" id="JAAPAO010000261">
    <property type="protein sequence ID" value="KAF4665417.1"/>
    <property type="molecule type" value="Genomic_DNA"/>
</dbReference>
<dbReference type="AlphaFoldDB" id="A0A7J6M1R5"/>
<dbReference type="SUPFAM" id="SSF53474">
    <property type="entry name" value="alpha/beta-Hydrolases"/>
    <property type="match status" value="1"/>
</dbReference>
<protein>
    <submittedName>
        <fullName evidence="4">Acyl-protein thioesterase</fullName>
    </submittedName>
</protein>
<comment type="similarity">
    <text evidence="1">Belongs to the AB hydrolase superfamily. AB hydrolase 2 family.</text>
</comment>
<dbReference type="InterPro" id="IPR003140">
    <property type="entry name" value="PLipase/COase/thioEstase"/>
</dbReference>
<keyword evidence="2" id="KW-0378">Hydrolase</keyword>
<dbReference type="GO" id="GO:0008474">
    <property type="term" value="F:palmitoyl-(protein) hydrolase activity"/>
    <property type="evidence" value="ECO:0007669"/>
    <property type="project" value="TreeGrafter"/>
</dbReference>
<dbReference type="GO" id="GO:0052689">
    <property type="term" value="F:carboxylic ester hydrolase activity"/>
    <property type="evidence" value="ECO:0007669"/>
    <property type="project" value="TreeGrafter"/>
</dbReference>
<dbReference type="Pfam" id="PF02230">
    <property type="entry name" value="Abhydrolase_2"/>
    <property type="match status" value="1"/>
</dbReference>
<proteinExistence type="inferred from homology"/>
<dbReference type="Gene3D" id="3.40.50.1820">
    <property type="entry name" value="alpha/beta hydrolase"/>
    <property type="match status" value="1"/>
</dbReference>
<evidence type="ECO:0000259" key="3">
    <source>
        <dbReference type="Pfam" id="PF02230"/>
    </source>
</evidence>
<dbReference type="PANTHER" id="PTHR10655:SF17">
    <property type="entry name" value="LYSOPHOSPHOLIPASE-LIKE PROTEIN 1"/>
    <property type="match status" value="1"/>
</dbReference>
<evidence type="ECO:0000313" key="5">
    <source>
        <dbReference type="Proteomes" id="UP000591131"/>
    </source>
</evidence>
<accession>A0A7J6M1R5</accession>
<organism evidence="4 5">
    <name type="scientific">Perkinsus chesapeaki</name>
    <name type="common">Clam parasite</name>
    <name type="synonym">Perkinsus andrewsi</name>
    <dbReference type="NCBI Taxonomy" id="330153"/>
    <lineage>
        <taxon>Eukaryota</taxon>
        <taxon>Sar</taxon>
        <taxon>Alveolata</taxon>
        <taxon>Perkinsozoa</taxon>
        <taxon>Perkinsea</taxon>
        <taxon>Perkinsida</taxon>
        <taxon>Perkinsidae</taxon>
        <taxon>Perkinsus</taxon>
    </lineage>
</organism>
<dbReference type="PANTHER" id="PTHR10655">
    <property type="entry name" value="LYSOPHOSPHOLIPASE-RELATED"/>
    <property type="match status" value="1"/>
</dbReference>
<dbReference type="GO" id="GO:0005737">
    <property type="term" value="C:cytoplasm"/>
    <property type="evidence" value="ECO:0007669"/>
    <property type="project" value="TreeGrafter"/>
</dbReference>
<evidence type="ECO:0000256" key="2">
    <source>
        <dbReference type="ARBA" id="ARBA00022801"/>
    </source>
</evidence>
<dbReference type="InterPro" id="IPR029058">
    <property type="entry name" value="AB_hydrolase_fold"/>
</dbReference>
<dbReference type="Proteomes" id="UP000591131">
    <property type="component" value="Unassembled WGS sequence"/>
</dbReference>
<dbReference type="OrthoDB" id="2418081at2759"/>
<sequence length="182" mass="19574">MHGLGDTAEGWVDAARIWSRDFPSTRFILPTAKVQPVTINMGAPMPSWYDIKSLDSSRLETTAEGIEESAGRIKQIVAEEMASTGIDKKDIVLAGFSQGGAMSYWVGLQDEEESYAGVVAMSGYLPKASSFRLSKAAATSTPVIHCHGDSDPMVASEAAVATMDHLERAGLKDTTFIMWGAR</sequence>
<name>A0A7J6M1R5_PERCH</name>
<evidence type="ECO:0000313" key="4">
    <source>
        <dbReference type="EMBL" id="KAF4665417.1"/>
    </source>
</evidence>